<evidence type="ECO:0000313" key="2">
    <source>
        <dbReference type="WBParaSite" id="Pan_g14127.t1"/>
    </source>
</evidence>
<organism evidence="1 2">
    <name type="scientific">Panagrellus redivivus</name>
    <name type="common">Microworm</name>
    <dbReference type="NCBI Taxonomy" id="6233"/>
    <lineage>
        <taxon>Eukaryota</taxon>
        <taxon>Metazoa</taxon>
        <taxon>Ecdysozoa</taxon>
        <taxon>Nematoda</taxon>
        <taxon>Chromadorea</taxon>
        <taxon>Rhabditida</taxon>
        <taxon>Tylenchina</taxon>
        <taxon>Panagrolaimomorpha</taxon>
        <taxon>Panagrolaimoidea</taxon>
        <taxon>Panagrolaimidae</taxon>
        <taxon>Panagrellus</taxon>
    </lineage>
</organism>
<dbReference type="AlphaFoldDB" id="A0A7E4UXU7"/>
<reference evidence="2" key="2">
    <citation type="submission" date="2020-10" db="UniProtKB">
        <authorList>
            <consortium name="WormBaseParasite"/>
        </authorList>
    </citation>
    <scope>IDENTIFICATION</scope>
</reference>
<evidence type="ECO:0000313" key="1">
    <source>
        <dbReference type="Proteomes" id="UP000492821"/>
    </source>
</evidence>
<keyword evidence="1" id="KW-1185">Reference proteome</keyword>
<accession>A0A7E4UXU7</accession>
<protein>
    <submittedName>
        <fullName evidence="2">Uncharacterized protein</fullName>
    </submittedName>
</protein>
<sequence length="67" mass="7422">MLTLAVLPHPMRLDGRHPSVQSLVCPQAFFRVLVTRHVPFIAPSIRKRQHSNVCVALTSTINHASPA</sequence>
<name>A0A7E4UXU7_PANRE</name>
<reference evidence="1" key="1">
    <citation type="journal article" date="2013" name="Genetics">
        <title>The draft genome and transcriptome of Panagrellus redivivus are shaped by the harsh demands of a free-living lifestyle.</title>
        <authorList>
            <person name="Srinivasan J."/>
            <person name="Dillman A.R."/>
            <person name="Macchietto M.G."/>
            <person name="Heikkinen L."/>
            <person name="Lakso M."/>
            <person name="Fracchia K.M."/>
            <person name="Antoshechkin I."/>
            <person name="Mortazavi A."/>
            <person name="Wong G."/>
            <person name="Sternberg P.W."/>
        </authorList>
    </citation>
    <scope>NUCLEOTIDE SEQUENCE [LARGE SCALE GENOMIC DNA]</scope>
    <source>
        <strain evidence="1">MT8872</strain>
    </source>
</reference>
<proteinExistence type="predicted"/>
<dbReference type="WBParaSite" id="Pan_g14127.t1">
    <property type="protein sequence ID" value="Pan_g14127.t1"/>
    <property type="gene ID" value="Pan_g14127"/>
</dbReference>
<dbReference type="Proteomes" id="UP000492821">
    <property type="component" value="Unassembled WGS sequence"/>
</dbReference>